<evidence type="ECO:0000313" key="2">
    <source>
        <dbReference type="EMBL" id="GAH69301.1"/>
    </source>
</evidence>
<dbReference type="PANTHER" id="PTHR40094">
    <property type="entry name" value="ALPHA-2-MACROGLOBULIN HOMOLOG"/>
    <property type="match status" value="1"/>
</dbReference>
<protein>
    <recommendedName>
        <fullName evidence="1">Bacterial Alpha-2-macroglobulin MG5 domain-containing protein</fullName>
    </recommendedName>
</protein>
<name>X1HGI1_9ZZZZ</name>
<dbReference type="PANTHER" id="PTHR40094:SF1">
    <property type="entry name" value="UBIQUITIN DOMAIN-CONTAINING PROTEIN"/>
    <property type="match status" value="1"/>
</dbReference>
<accession>X1HGI1</accession>
<feature type="domain" description="Bacterial Alpha-2-macroglobulin MG5" evidence="1">
    <location>
        <begin position="25"/>
        <end position="104"/>
    </location>
</feature>
<dbReference type="InterPro" id="IPR051802">
    <property type="entry name" value="YfhM-like"/>
</dbReference>
<feature type="non-terminal residue" evidence="2">
    <location>
        <position position="194"/>
    </location>
</feature>
<dbReference type="AlphaFoldDB" id="X1HGI1"/>
<evidence type="ECO:0000259" key="1">
    <source>
        <dbReference type="Pfam" id="PF17972"/>
    </source>
</evidence>
<reference evidence="2" key="1">
    <citation type="journal article" date="2014" name="Front. Microbiol.">
        <title>High frequency of phylogenetically diverse reductive dehalogenase-homologous genes in deep subseafloor sedimentary metagenomes.</title>
        <authorList>
            <person name="Kawai M."/>
            <person name="Futagami T."/>
            <person name="Toyoda A."/>
            <person name="Takaki Y."/>
            <person name="Nishi S."/>
            <person name="Hori S."/>
            <person name="Arai W."/>
            <person name="Tsubouchi T."/>
            <person name="Morono Y."/>
            <person name="Uchiyama I."/>
            <person name="Ito T."/>
            <person name="Fujiyama A."/>
            <person name="Inagaki F."/>
            <person name="Takami H."/>
        </authorList>
    </citation>
    <scope>NUCLEOTIDE SEQUENCE</scope>
    <source>
        <strain evidence="2">Expedition CK06-06</strain>
    </source>
</reference>
<proteinExistence type="predicted"/>
<dbReference type="Pfam" id="PF17972">
    <property type="entry name" value="bMG5"/>
    <property type="match status" value="1"/>
</dbReference>
<organism evidence="2">
    <name type="scientific">marine sediment metagenome</name>
    <dbReference type="NCBI Taxonomy" id="412755"/>
    <lineage>
        <taxon>unclassified sequences</taxon>
        <taxon>metagenomes</taxon>
        <taxon>ecological metagenomes</taxon>
    </lineage>
</organism>
<comment type="caution">
    <text evidence="2">The sequence shown here is derived from an EMBL/GenBank/DDBJ whole genome shotgun (WGS) entry which is preliminary data.</text>
</comment>
<gene>
    <name evidence="2" type="ORF">S03H2_52845</name>
</gene>
<dbReference type="EMBL" id="BARU01033603">
    <property type="protein sequence ID" value="GAH69301.1"/>
    <property type="molecule type" value="Genomic_DNA"/>
</dbReference>
<dbReference type="InterPro" id="IPR041203">
    <property type="entry name" value="Bact_A2M_MG5"/>
</dbReference>
<sequence length="194" mass="21762">MITGNRDLKGIRRALYLVYPTFFKDSCKATIEGSYLFGAAMSGEKVSWKLRLNPTRFSPPGHQGYFFGPGWWEDDDESQLIESGEGKLDSSGRFYLEKSLEEVGFKGSASLRLEAVVTDLTRQSIAARTTAVVHRGEYYIGIKPSTTFTKEGEEVKIKVITVNSEGVVIPGKNLELRVLKRVWYSKREARPGGR</sequence>